<evidence type="ECO:0000256" key="6">
    <source>
        <dbReference type="ARBA" id="ARBA00045869"/>
    </source>
</evidence>
<evidence type="ECO:0000256" key="2">
    <source>
        <dbReference type="ARBA" id="ARBA00011738"/>
    </source>
</evidence>
<dbReference type="InterPro" id="IPR001279">
    <property type="entry name" value="Metallo-B-lactamas"/>
</dbReference>
<dbReference type="GO" id="GO:0005829">
    <property type="term" value="C:cytosol"/>
    <property type="evidence" value="ECO:0007669"/>
    <property type="project" value="UniProtKB-SubCell"/>
</dbReference>
<comment type="catalytic activity">
    <reaction evidence="5">
        <text>a ribonucleotidyl-ribonucleotide-RNA + H2O = a 3'-end ribonucleotide-RNA + a 5'-end 5'-phospho-ribonucleoside-RNA + H(+)</text>
        <dbReference type="Rhea" id="RHEA:68096"/>
        <dbReference type="Rhea" id="RHEA-COMP:15179"/>
        <dbReference type="Rhea" id="RHEA-COMP:17355"/>
        <dbReference type="Rhea" id="RHEA-COMP:17428"/>
        <dbReference type="ChEBI" id="CHEBI:15377"/>
        <dbReference type="ChEBI" id="CHEBI:15378"/>
        <dbReference type="ChEBI" id="CHEBI:74896"/>
        <dbReference type="ChEBI" id="CHEBI:138282"/>
        <dbReference type="ChEBI" id="CHEBI:173118"/>
    </reaction>
    <physiologicalReaction direction="left-to-right" evidence="5">
        <dbReference type="Rhea" id="RHEA:68097"/>
    </physiologicalReaction>
</comment>
<evidence type="ECO:0000256" key="3">
    <source>
        <dbReference type="ARBA" id="ARBA00014856"/>
    </source>
</evidence>
<dbReference type="GO" id="GO:0031123">
    <property type="term" value="P:RNA 3'-end processing"/>
    <property type="evidence" value="ECO:0007669"/>
    <property type="project" value="UniProtKB-ARBA"/>
</dbReference>
<evidence type="ECO:0000256" key="5">
    <source>
        <dbReference type="ARBA" id="ARBA00044690"/>
    </source>
</evidence>
<dbReference type="InterPro" id="IPR036866">
    <property type="entry name" value="RibonucZ/Hydroxyglut_hydro"/>
</dbReference>
<feature type="domain" description="Metallo-beta-lactamase" evidence="8">
    <location>
        <begin position="58"/>
        <end position="223"/>
    </location>
</feature>
<dbReference type="CDD" id="cd07711">
    <property type="entry name" value="MBLAC1-like_MBL-fold"/>
    <property type="match status" value="1"/>
</dbReference>
<name>A0A2P2I6F7_9CRUS</name>
<evidence type="ECO:0000313" key="9">
    <source>
        <dbReference type="EMBL" id="LAB69597.1"/>
    </source>
</evidence>
<organism evidence="9">
    <name type="scientific">Hirondellea gigas</name>
    <dbReference type="NCBI Taxonomy" id="1518452"/>
    <lineage>
        <taxon>Eukaryota</taxon>
        <taxon>Metazoa</taxon>
        <taxon>Ecdysozoa</taxon>
        <taxon>Arthropoda</taxon>
        <taxon>Crustacea</taxon>
        <taxon>Multicrustacea</taxon>
        <taxon>Malacostraca</taxon>
        <taxon>Eumalacostraca</taxon>
        <taxon>Peracarida</taxon>
        <taxon>Amphipoda</taxon>
        <taxon>Amphilochidea</taxon>
        <taxon>Lysianassida</taxon>
        <taxon>Lysianassidira</taxon>
        <taxon>Lysianassoidea</taxon>
        <taxon>Lysianassidae</taxon>
        <taxon>Hirondellea</taxon>
    </lineage>
</organism>
<dbReference type="PANTHER" id="PTHR23200:SF48">
    <property type="entry name" value="METALLO-BETA-LACTAMASE DOMAIN-CONTAINING PROTEIN 1"/>
    <property type="match status" value="1"/>
</dbReference>
<dbReference type="Pfam" id="PF00753">
    <property type="entry name" value="Lactamase_B"/>
    <property type="match status" value="1"/>
</dbReference>
<dbReference type="PANTHER" id="PTHR23200">
    <property type="entry name" value="METALLO-BETA-LACTAMASE DOMAIN-CONTAINING PROTEIN 1"/>
    <property type="match status" value="1"/>
</dbReference>
<feature type="compositionally biased region" description="Polar residues" evidence="7">
    <location>
        <begin position="1"/>
        <end position="10"/>
    </location>
</feature>
<accession>A0A2P2I6F7</accession>
<reference evidence="9" key="1">
    <citation type="journal article" date="2018" name="Biosci. Biotechnol. Biochem.">
        <title>Polysaccharide hydrolase of the hadal zone amphipods Hirondellea gigas.</title>
        <authorList>
            <person name="Kobayashi H."/>
            <person name="Nagahama T."/>
            <person name="Arai W."/>
            <person name="Sasagawa Y."/>
            <person name="Umeda M."/>
            <person name="Hayashi T."/>
            <person name="Nikaido I."/>
            <person name="Watanabe H."/>
            <person name="Oguri K."/>
            <person name="Kitazato H."/>
            <person name="Fujioka K."/>
            <person name="Kido Y."/>
            <person name="Takami H."/>
        </authorList>
    </citation>
    <scope>NUCLEOTIDE SEQUENCE</scope>
    <source>
        <tissue evidence="9">Whole body</tissue>
    </source>
</reference>
<comment type="subunit">
    <text evidence="2">Homodimer.</text>
</comment>
<sequence>MATMSASQTLPPAAEEKVGEGENDRKTSAVETVKVPAPSVHVLYDGYSCIENGNMRANCSCVLIKGKPNVIVDTMTAWDKDKIIKGLSSHGLAPSDIQYLVGTHGHSDHVGNLNLFTEARHIVGFTIYENDEFFLHPFETGERYSISDAITVVPTPGHMAEHVSILVASVNHGMVAIAGDLFEKEEDIANPRLWQDAGSEQPHAQKTHRSCVADLADHIVPGHGPMFTVTEEHRALLKEQLESVS</sequence>
<evidence type="ECO:0000256" key="7">
    <source>
        <dbReference type="SAM" id="MobiDB-lite"/>
    </source>
</evidence>
<comment type="function">
    <text evidence="6">Endoribonuclease that catalyzes the hydrolysis of histone-coding pre-mRNA 3'-end. Involved in histone pre-mRNA processing during the S-phase of the cell cycle, which is required for entering/progressing through S-phase. Cleaves histone pre-mRNA at a major and a minor cleavage site after the 5'-ACCCA-3' and the 5'-ACCCACA-3' sequence, respectively, and located downstream of the stem-loop. May require the presence of the HDE element located at the histone pre-RNA 3'-end to avoid non-specific cleavage.</text>
</comment>
<dbReference type="InterPro" id="IPR039344">
    <property type="entry name" value="MBLAC1"/>
</dbReference>
<dbReference type="AlphaFoldDB" id="A0A2P2I6F7"/>
<dbReference type="EMBL" id="IACF01003998">
    <property type="protein sequence ID" value="LAB69597.1"/>
    <property type="molecule type" value="mRNA"/>
</dbReference>
<evidence type="ECO:0000256" key="1">
    <source>
        <dbReference type="ARBA" id="ARBA00004514"/>
    </source>
</evidence>
<evidence type="ECO:0000259" key="8">
    <source>
        <dbReference type="SMART" id="SM00849"/>
    </source>
</evidence>
<feature type="compositionally biased region" description="Basic and acidic residues" evidence="7">
    <location>
        <begin position="14"/>
        <end position="28"/>
    </location>
</feature>
<dbReference type="SUPFAM" id="SSF56281">
    <property type="entry name" value="Metallo-hydrolase/oxidoreductase"/>
    <property type="match status" value="1"/>
</dbReference>
<protein>
    <recommendedName>
        <fullName evidence="3">Metallo-beta-lactamase domain-containing protein 1</fullName>
    </recommendedName>
    <alternativeName>
        <fullName evidence="4">Endoribonuclease MBLAC1</fullName>
    </alternativeName>
</protein>
<evidence type="ECO:0000256" key="4">
    <source>
        <dbReference type="ARBA" id="ARBA00032988"/>
    </source>
</evidence>
<feature type="region of interest" description="Disordered" evidence="7">
    <location>
        <begin position="1"/>
        <end position="30"/>
    </location>
</feature>
<dbReference type="SMART" id="SM00849">
    <property type="entry name" value="Lactamase_B"/>
    <property type="match status" value="1"/>
</dbReference>
<dbReference type="Gene3D" id="3.60.15.10">
    <property type="entry name" value="Ribonuclease Z/Hydroxyacylglutathione hydrolase-like"/>
    <property type="match status" value="1"/>
</dbReference>
<comment type="subcellular location">
    <subcellularLocation>
        <location evidence="1">Cytoplasm</location>
        <location evidence="1">Cytosol</location>
    </subcellularLocation>
</comment>
<proteinExistence type="evidence at transcript level"/>